<sequence>MQEGWGINLDYASNSRFKRIQRNHKREFVSCFNNLNKIKVLLEKGAKLSELNYHPAFFRSEGKGLFRIGESGVKSAKALRLYVYPETKTKTIYILGIGTKETQQEDIAAAKDVVKNIG</sequence>
<dbReference type="EMBL" id="CP001101">
    <property type="protein sequence ID" value="ACE03833.1"/>
    <property type="molecule type" value="Genomic_DNA"/>
</dbReference>
<dbReference type="OrthoDB" id="595352at2"/>
<evidence type="ECO:0000313" key="1">
    <source>
        <dbReference type="EMBL" id="ACE03833.1"/>
    </source>
</evidence>
<gene>
    <name evidence="1" type="ordered locus">Cphamn1_0888</name>
</gene>
<reference evidence="1" key="1">
    <citation type="submission" date="2008-06" db="EMBL/GenBank/DDBJ databases">
        <title>Complete sequence of Chlorobium phaeobacteroides BS1.</title>
        <authorList>
            <consortium name="US DOE Joint Genome Institute"/>
            <person name="Lucas S."/>
            <person name="Copeland A."/>
            <person name="Lapidus A."/>
            <person name="Glavina del Rio T."/>
            <person name="Dalin E."/>
            <person name="Tice H."/>
            <person name="Bruce D."/>
            <person name="Goodwin L."/>
            <person name="Pitluck S."/>
            <person name="Schmutz J."/>
            <person name="Larimer F."/>
            <person name="Land M."/>
            <person name="Hauser L."/>
            <person name="Kyrpides N."/>
            <person name="Ovchinnikova G."/>
            <person name="Li T."/>
            <person name="Liu Z."/>
            <person name="Zhao F."/>
            <person name="Overmann J."/>
            <person name="Bryant D.A."/>
            <person name="Richardson P."/>
        </authorList>
    </citation>
    <scope>NUCLEOTIDE SEQUENCE [LARGE SCALE GENOMIC DNA]</scope>
    <source>
        <strain evidence="1">BS1</strain>
    </source>
</reference>
<dbReference type="eggNOG" id="ENOG502ZR3A">
    <property type="taxonomic scope" value="Bacteria"/>
</dbReference>
<name>B3EPF5_CHLPB</name>
<dbReference type="HOGENOM" id="CLU_2033911_0_0_10"/>
<protein>
    <submittedName>
        <fullName evidence="1">Uncharacterized protein</fullName>
    </submittedName>
</protein>
<proteinExistence type="predicted"/>
<accession>B3EPF5</accession>
<dbReference type="AlphaFoldDB" id="B3EPF5"/>
<dbReference type="KEGG" id="cpb:Cphamn1_0888"/>
<organism evidence="1">
    <name type="scientific">Chlorobium phaeobacteroides (strain BS1)</name>
    <dbReference type="NCBI Taxonomy" id="331678"/>
    <lineage>
        <taxon>Bacteria</taxon>
        <taxon>Pseudomonadati</taxon>
        <taxon>Chlorobiota</taxon>
        <taxon>Chlorobiia</taxon>
        <taxon>Chlorobiales</taxon>
        <taxon>Chlorobiaceae</taxon>
        <taxon>Chlorobium/Pelodictyon group</taxon>
        <taxon>Chlorobium</taxon>
    </lineage>
</organism>